<dbReference type="Proteomes" id="UP001239215">
    <property type="component" value="Unassembled WGS sequence"/>
</dbReference>
<evidence type="ECO:0000313" key="7">
    <source>
        <dbReference type="EMBL" id="MDQ1103238.1"/>
    </source>
</evidence>
<dbReference type="InterPro" id="IPR003960">
    <property type="entry name" value="ATPase_AAA_CS"/>
</dbReference>
<dbReference type="Gene3D" id="3.40.50.300">
    <property type="entry name" value="P-loop containing nucleotide triphosphate hydrolases"/>
    <property type="match status" value="1"/>
</dbReference>
<proteinExistence type="inferred from homology"/>
<keyword evidence="3 4" id="KW-0067">ATP-binding</keyword>
<organism evidence="7 8">
    <name type="scientific">Nocardioides zeae</name>
    <dbReference type="NCBI Taxonomy" id="1457234"/>
    <lineage>
        <taxon>Bacteria</taxon>
        <taxon>Bacillati</taxon>
        <taxon>Actinomycetota</taxon>
        <taxon>Actinomycetes</taxon>
        <taxon>Propionibacteriales</taxon>
        <taxon>Nocardioidaceae</taxon>
        <taxon>Nocardioides</taxon>
    </lineage>
</organism>
<evidence type="ECO:0000256" key="2">
    <source>
        <dbReference type="ARBA" id="ARBA00022741"/>
    </source>
</evidence>
<evidence type="ECO:0000313" key="8">
    <source>
        <dbReference type="Proteomes" id="UP001239215"/>
    </source>
</evidence>
<feature type="region of interest" description="Disordered" evidence="5">
    <location>
        <begin position="1"/>
        <end position="20"/>
    </location>
</feature>
<sequence>MHSEPPDPRPSHPLADLLDGEPAHVRETVAFLGRLLGEAEHRPTPRSFVEQHLGPDPVAVTVDLSFLATPSVAAVLGTTMDAHPHDLGPGDDTQDPAWRRLRLDGSELSVPDNVGVHFRAGTLVDVPVVVRLFEGELYGGYRRQLTVHAPAGGREAAARVVDDLRTRADGEESVFRGRLLRPVVTTEGLTFEVLPLPASSREDLVLDDAVWREVDLNIAAVTTRRATMRALGLASRRGILLAGPPGTGKSALTRQVAHELTGAFTTVVVDARSADDALEEVYAESRRLGPLLVVLEDLDLYAGHRGSSRNPGTLADLLSVLDGTLQLDDVLTVATTNDPRSLDVAAIRSARFDALVEIGYPDRAAATQILRRYVAKVPGAERIDAAAVVDALPADVSGADLREVVRRAALRDGEQLTTASLLTAVREGRWRVAVPVGDYL</sequence>
<gene>
    <name evidence="7" type="ORF">QE405_000522</name>
</gene>
<dbReference type="CDD" id="cd19481">
    <property type="entry name" value="RecA-like_protease"/>
    <property type="match status" value="1"/>
</dbReference>
<reference evidence="7" key="1">
    <citation type="submission" date="2023-07" db="EMBL/GenBank/DDBJ databases">
        <title>Functional and genomic diversity of the sorghum phyllosphere microbiome.</title>
        <authorList>
            <person name="Shade A."/>
        </authorList>
    </citation>
    <scope>NUCLEOTIDE SEQUENCE</scope>
    <source>
        <strain evidence="7">SORGH_AS_1067</strain>
    </source>
</reference>
<evidence type="ECO:0000256" key="1">
    <source>
        <dbReference type="ARBA" id="ARBA00006914"/>
    </source>
</evidence>
<dbReference type="InterPro" id="IPR050221">
    <property type="entry name" value="26S_Proteasome_ATPase"/>
</dbReference>
<dbReference type="RefSeq" id="WP_307198669.1">
    <property type="nucleotide sequence ID" value="NZ_JAUTAN010000001.1"/>
</dbReference>
<dbReference type="GO" id="GO:0016887">
    <property type="term" value="F:ATP hydrolysis activity"/>
    <property type="evidence" value="ECO:0007669"/>
    <property type="project" value="InterPro"/>
</dbReference>
<evidence type="ECO:0000256" key="5">
    <source>
        <dbReference type="SAM" id="MobiDB-lite"/>
    </source>
</evidence>
<dbReference type="InterPro" id="IPR003959">
    <property type="entry name" value="ATPase_AAA_core"/>
</dbReference>
<protein>
    <submittedName>
        <fullName evidence="7">Transitional endoplasmic reticulum ATPase</fullName>
    </submittedName>
</protein>
<accession>A0AAJ1WZ36</accession>
<keyword evidence="2 4" id="KW-0547">Nucleotide-binding</keyword>
<dbReference type="SMART" id="SM00382">
    <property type="entry name" value="AAA"/>
    <property type="match status" value="1"/>
</dbReference>
<dbReference type="InterPro" id="IPR027417">
    <property type="entry name" value="P-loop_NTPase"/>
</dbReference>
<dbReference type="AlphaFoldDB" id="A0AAJ1WZ36"/>
<dbReference type="Pfam" id="PF00004">
    <property type="entry name" value="AAA"/>
    <property type="match status" value="1"/>
</dbReference>
<dbReference type="EMBL" id="JAUTAN010000001">
    <property type="protein sequence ID" value="MDQ1103238.1"/>
    <property type="molecule type" value="Genomic_DNA"/>
</dbReference>
<dbReference type="PANTHER" id="PTHR23073">
    <property type="entry name" value="26S PROTEASOME REGULATORY SUBUNIT"/>
    <property type="match status" value="1"/>
</dbReference>
<name>A0AAJ1WZ36_9ACTN</name>
<evidence type="ECO:0000256" key="4">
    <source>
        <dbReference type="RuleBase" id="RU003651"/>
    </source>
</evidence>
<dbReference type="InterPro" id="IPR003593">
    <property type="entry name" value="AAA+_ATPase"/>
</dbReference>
<dbReference type="SUPFAM" id="SSF52540">
    <property type="entry name" value="P-loop containing nucleoside triphosphate hydrolases"/>
    <property type="match status" value="1"/>
</dbReference>
<comment type="similarity">
    <text evidence="1 4">Belongs to the AAA ATPase family.</text>
</comment>
<evidence type="ECO:0000256" key="3">
    <source>
        <dbReference type="ARBA" id="ARBA00022840"/>
    </source>
</evidence>
<dbReference type="Gene3D" id="1.10.8.60">
    <property type="match status" value="1"/>
</dbReference>
<dbReference type="GO" id="GO:0005524">
    <property type="term" value="F:ATP binding"/>
    <property type="evidence" value="ECO:0007669"/>
    <property type="project" value="UniProtKB-KW"/>
</dbReference>
<comment type="caution">
    <text evidence="7">The sequence shown here is derived from an EMBL/GenBank/DDBJ whole genome shotgun (WGS) entry which is preliminary data.</text>
</comment>
<feature type="compositionally biased region" description="Basic and acidic residues" evidence="5">
    <location>
        <begin position="1"/>
        <end position="10"/>
    </location>
</feature>
<feature type="domain" description="AAA+ ATPase" evidence="6">
    <location>
        <begin position="235"/>
        <end position="362"/>
    </location>
</feature>
<dbReference type="PROSITE" id="PS00674">
    <property type="entry name" value="AAA"/>
    <property type="match status" value="1"/>
</dbReference>
<evidence type="ECO:0000259" key="6">
    <source>
        <dbReference type="SMART" id="SM00382"/>
    </source>
</evidence>